<feature type="region of interest" description="Disordered" evidence="1">
    <location>
        <begin position="171"/>
        <end position="283"/>
    </location>
</feature>
<feature type="region of interest" description="Disordered" evidence="1">
    <location>
        <begin position="389"/>
        <end position="448"/>
    </location>
</feature>
<gene>
    <name evidence="2" type="ORF">AVDCRST_MAG68-4422</name>
</gene>
<feature type="compositionally biased region" description="Basic and acidic residues" evidence="1">
    <location>
        <begin position="214"/>
        <end position="228"/>
    </location>
</feature>
<feature type="compositionally biased region" description="Basic and acidic residues" evidence="1">
    <location>
        <begin position="72"/>
        <end position="93"/>
    </location>
</feature>
<accession>A0A6J4MCQ2</accession>
<protein>
    <submittedName>
        <fullName evidence="2">Uncharacterized MFS-type transporter</fullName>
    </submittedName>
</protein>
<feature type="compositionally biased region" description="Basic residues" evidence="1">
    <location>
        <begin position="1"/>
        <end position="12"/>
    </location>
</feature>
<feature type="non-terminal residue" evidence="2">
    <location>
        <position position="1"/>
    </location>
</feature>
<dbReference type="AlphaFoldDB" id="A0A6J4MCQ2"/>
<feature type="compositionally biased region" description="Basic residues" evidence="1">
    <location>
        <begin position="184"/>
        <end position="193"/>
    </location>
</feature>
<name>A0A6J4MCQ2_9BACT</name>
<feature type="compositionally biased region" description="Basic residues" evidence="1">
    <location>
        <begin position="248"/>
        <end position="274"/>
    </location>
</feature>
<feature type="compositionally biased region" description="Basic and acidic residues" evidence="1">
    <location>
        <begin position="411"/>
        <end position="430"/>
    </location>
</feature>
<feature type="compositionally biased region" description="Basic and acidic residues" evidence="1">
    <location>
        <begin position="438"/>
        <end position="448"/>
    </location>
</feature>
<evidence type="ECO:0000256" key="1">
    <source>
        <dbReference type="SAM" id="MobiDB-lite"/>
    </source>
</evidence>
<feature type="compositionally biased region" description="Low complexity" evidence="1">
    <location>
        <begin position="400"/>
        <end position="410"/>
    </location>
</feature>
<sequence length="448" mass="47441">ARPRNRAPRARHGAAQGAARDQAQRRGELGALRPGEHHLLHGRDLALLLALGARPGGRGARGHHVRHHHGPLHGDHLHGVAAAGRHDGPRAEADALPDRQHRPLRGLHGDAGARRLLHDGGLLRRGQRGVPGGAAVLRRAPAGGQHRGEPRAHRRDRGGRGLHRLVLRGGNRAVAGDGEQAPPLHRHRRRLHPPGHPLLPVRTRARQPAPPPHRPGDGARLHLPDHPHAQGRGALPRAGALPGGPRLLHGRHQHRDLHHGAVHGQHRREHRARRGAGAEAGAAHPDVRHHLRGAGRLLLGVDDGPARTPAHAQLRAGAVDGDLRRRGRHRHLRAAALVPVHRGGVRGGGAGRRVGGRPALHAAPHPAGARGRVLRAVRDGGALFRHHGAHRVGGHHLPDHPGGPAHAARGPGDRGDRAAGDGGGELHHPAADLGQAPRVERRGPGRSL</sequence>
<proteinExistence type="predicted"/>
<feature type="compositionally biased region" description="Low complexity" evidence="1">
    <location>
        <begin position="231"/>
        <end position="247"/>
    </location>
</feature>
<feature type="region of interest" description="Disordered" evidence="1">
    <location>
        <begin position="57"/>
        <end position="93"/>
    </location>
</feature>
<reference evidence="2" key="1">
    <citation type="submission" date="2020-02" db="EMBL/GenBank/DDBJ databases">
        <authorList>
            <person name="Meier V. D."/>
        </authorList>
    </citation>
    <scope>NUCLEOTIDE SEQUENCE</scope>
    <source>
        <strain evidence="2">AVDCRST_MAG68</strain>
    </source>
</reference>
<feature type="compositionally biased region" description="Basic residues" evidence="1">
    <location>
        <begin position="60"/>
        <end position="71"/>
    </location>
</feature>
<organism evidence="2">
    <name type="scientific">uncultured Gemmatimonadota bacterium</name>
    <dbReference type="NCBI Taxonomy" id="203437"/>
    <lineage>
        <taxon>Bacteria</taxon>
        <taxon>Pseudomonadati</taxon>
        <taxon>Gemmatimonadota</taxon>
        <taxon>environmental samples</taxon>
    </lineage>
</organism>
<feature type="region of interest" description="Disordered" evidence="1">
    <location>
        <begin position="1"/>
        <end position="24"/>
    </location>
</feature>
<feature type="non-terminal residue" evidence="2">
    <location>
        <position position="448"/>
    </location>
</feature>
<dbReference type="EMBL" id="CADCTW010000187">
    <property type="protein sequence ID" value="CAA9355916.1"/>
    <property type="molecule type" value="Genomic_DNA"/>
</dbReference>
<evidence type="ECO:0000313" key="2">
    <source>
        <dbReference type="EMBL" id="CAA9355916.1"/>
    </source>
</evidence>